<organism evidence="8">
    <name type="scientific">Aphanomyces invadans</name>
    <dbReference type="NCBI Taxonomy" id="157072"/>
    <lineage>
        <taxon>Eukaryota</taxon>
        <taxon>Sar</taxon>
        <taxon>Stramenopiles</taxon>
        <taxon>Oomycota</taxon>
        <taxon>Saprolegniomycetes</taxon>
        <taxon>Saprolegniales</taxon>
        <taxon>Verrucalvaceae</taxon>
        <taxon>Aphanomyces</taxon>
    </lineage>
</organism>
<feature type="transmembrane region" description="Helical" evidence="7">
    <location>
        <begin position="93"/>
        <end position="111"/>
    </location>
</feature>
<dbReference type="InterPro" id="IPR019395">
    <property type="entry name" value="Transmembrane_161A/B"/>
</dbReference>
<evidence type="ECO:0000256" key="5">
    <source>
        <dbReference type="ARBA" id="ARBA00023136"/>
    </source>
</evidence>
<feature type="transmembrane region" description="Helical" evidence="7">
    <location>
        <begin position="123"/>
        <end position="144"/>
    </location>
</feature>
<feature type="transmembrane region" description="Helical" evidence="7">
    <location>
        <begin position="6"/>
        <end position="22"/>
    </location>
</feature>
<reference evidence="8" key="1">
    <citation type="submission" date="2013-12" db="EMBL/GenBank/DDBJ databases">
        <title>The Genome Sequence of Aphanomyces invadans NJM9701.</title>
        <authorList>
            <consortium name="The Broad Institute Genomics Platform"/>
            <person name="Russ C."/>
            <person name="Tyler B."/>
            <person name="van West P."/>
            <person name="Dieguez-Uribeondo J."/>
            <person name="Young S.K."/>
            <person name="Zeng Q."/>
            <person name="Gargeya S."/>
            <person name="Fitzgerald M."/>
            <person name="Abouelleil A."/>
            <person name="Alvarado L."/>
            <person name="Chapman S.B."/>
            <person name="Gainer-Dewar J."/>
            <person name="Goldberg J."/>
            <person name="Griggs A."/>
            <person name="Gujja S."/>
            <person name="Hansen M."/>
            <person name="Howarth C."/>
            <person name="Imamovic A."/>
            <person name="Ireland A."/>
            <person name="Larimer J."/>
            <person name="McCowan C."/>
            <person name="Murphy C."/>
            <person name="Pearson M."/>
            <person name="Poon T.W."/>
            <person name="Priest M."/>
            <person name="Roberts A."/>
            <person name="Saif S."/>
            <person name="Shea T."/>
            <person name="Sykes S."/>
            <person name="Wortman J."/>
            <person name="Nusbaum C."/>
            <person name="Birren B."/>
        </authorList>
    </citation>
    <scope>NUCLEOTIDE SEQUENCE [LARGE SCALE GENOMIC DNA]</scope>
    <source>
        <strain evidence="8">NJM9701</strain>
    </source>
</reference>
<dbReference type="GeneID" id="20087677"/>
<evidence type="ECO:0000256" key="6">
    <source>
        <dbReference type="ARBA" id="ARBA00023180"/>
    </source>
</evidence>
<dbReference type="VEuPathDB" id="FungiDB:H310_10627"/>
<dbReference type="PANTHER" id="PTHR13624:SF6">
    <property type="entry name" value="EMEI"/>
    <property type="match status" value="1"/>
</dbReference>
<evidence type="ECO:0000256" key="2">
    <source>
        <dbReference type="ARBA" id="ARBA00009706"/>
    </source>
</evidence>
<accession>A0A024TQT3</accession>
<dbReference type="AlphaFoldDB" id="A0A024TQT3"/>
<evidence type="ECO:0000256" key="3">
    <source>
        <dbReference type="ARBA" id="ARBA00022692"/>
    </source>
</evidence>
<keyword evidence="3 7" id="KW-0812">Transmembrane</keyword>
<keyword evidence="6" id="KW-0325">Glycoprotein</keyword>
<dbReference type="GO" id="GO:0016020">
    <property type="term" value="C:membrane"/>
    <property type="evidence" value="ECO:0007669"/>
    <property type="project" value="UniProtKB-SubCell"/>
</dbReference>
<keyword evidence="4 7" id="KW-1133">Transmembrane helix</keyword>
<feature type="transmembrane region" description="Helical" evidence="7">
    <location>
        <begin position="210"/>
        <end position="232"/>
    </location>
</feature>
<dbReference type="RefSeq" id="XP_008875282.1">
    <property type="nucleotide sequence ID" value="XM_008877060.1"/>
</dbReference>
<evidence type="ECO:0000256" key="7">
    <source>
        <dbReference type="SAM" id="Phobius"/>
    </source>
</evidence>
<dbReference type="PANTHER" id="PTHR13624">
    <property type="entry name" value="RE42071P"/>
    <property type="match status" value="1"/>
</dbReference>
<dbReference type="OrthoDB" id="784140at2759"/>
<feature type="transmembrane region" description="Helical" evidence="7">
    <location>
        <begin position="151"/>
        <end position="169"/>
    </location>
</feature>
<comment type="similarity">
    <text evidence="2">Belongs to the TMEM161 family.</text>
</comment>
<keyword evidence="5 7" id="KW-0472">Membrane</keyword>
<comment type="subcellular location">
    <subcellularLocation>
        <location evidence="1">Membrane</location>
        <topology evidence="1">Multi-pass membrane protein</topology>
    </subcellularLocation>
</comment>
<sequence>MPVVPPTYLAAFIVLFVLVRLRRIVGLPSLLLDGVAFYLPPTPQVLDSLNTPDAPNSKNPKPQKTVGERLAAMKLAMSPLSTQILTKCMFMDLYDALVTVATSAVIVFAYMQFLPSETPDPSYYLLVLSLVLSLGLPFFIQYRISSFEAQLGLGVAVLGTILALFSLYAPPALELLDFDVEGAAASMDTRWQALLAALGMPSTTSVWKSVWFMVLLGVLAGLVSSATLLPAFRFAKMYCDFIESKAISKTWKAVLHLNMALPFVLTWAWLRPISSSILVGDDAIACPSSSSSSGFSWIVPRDCGDRRLVWLSESTFRNVRVHVVLLAAVVRVICLRSHLQYFLLEPKHKVTAQLLLPGRVDTQAIVDTLVVPFTYIPVICMQYLAPAVCWLSASLLLQRKGDRCLYWMDSLAYVGHPIPSSFLCASKPSTVLPSSPPFGFEHGQAFGWDEFQAMVQGLKDFSLAEPLWYESVVGFLVWWSAVSCGRG</sequence>
<proteinExistence type="inferred from homology"/>
<gene>
    <name evidence="8" type="ORF">H310_10627</name>
</gene>
<name>A0A024TQT3_9STRA</name>
<evidence type="ECO:0000313" key="8">
    <source>
        <dbReference type="EMBL" id="ETV95971.1"/>
    </source>
</evidence>
<evidence type="ECO:0000256" key="4">
    <source>
        <dbReference type="ARBA" id="ARBA00022989"/>
    </source>
</evidence>
<feature type="transmembrane region" description="Helical" evidence="7">
    <location>
        <begin position="253"/>
        <end position="270"/>
    </location>
</feature>
<dbReference type="EMBL" id="KI913978">
    <property type="protein sequence ID" value="ETV95971.1"/>
    <property type="molecule type" value="Genomic_DNA"/>
</dbReference>
<dbReference type="eggNOG" id="KOG3978">
    <property type="taxonomic scope" value="Eukaryota"/>
</dbReference>
<evidence type="ECO:0000256" key="1">
    <source>
        <dbReference type="ARBA" id="ARBA00004141"/>
    </source>
</evidence>
<dbReference type="Pfam" id="PF10268">
    <property type="entry name" value="Tmemb_161AB"/>
    <property type="match status" value="2"/>
</dbReference>
<protein>
    <submittedName>
        <fullName evidence="8">Uncharacterized protein</fullName>
    </submittedName>
</protein>